<evidence type="ECO:0000256" key="6">
    <source>
        <dbReference type="HAMAP-Rule" id="MF_00020"/>
    </source>
</evidence>
<keyword evidence="3 6" id="KW-0547">Nucleotide-binding</keyword>
<dbReference type="EC" id="2.7.2.1" evidence="6"/>
<keyword evidence="9" id="KW-1185">Reference proteome</keyword>
<feature type="active site" description="Proton donor/acceptor" evidence="6">
    <location>
        <position position="79"/>
    </location>
</feature>
<evidence type="ECO:0000256" key="2">
    <source>
        <dbReference type="ARBA" id="ARBA00022679"/>
    </source>
</evidence>
<comment type="subunit">
    <text evidence="6">Homodimer.</text>
</comment>
<organism evidence="8 9">
    <name type="scientific">Limnoglobus roseus</name>
    <dbReference type="NCBI Taxonomy" id="2598579"/>
    <lineage>
        <taxon>Bacteria</taxon>
        <taxon>Pseudomonadati</taxon>
        <taxon>Planctomycetota</taxon>
        <taxon>Planctomycetia</taxon>
        <taxon>Gemmatales</taxon>
        <taxon>Gemmataceae</taxon>
        <taxon>Limnoglobus</taxon>
    </lineage>
</organism>
<comment type="similarity">
    <text evidence="1 6 7">Belongs to the acetokinase family.</text>
</comment>
<dbReference type="GO" id="GO:0006085">
    <property type="term" value="P:acetyl-CoA biosynthetic process"/>
    <property type="evidence" value="ECO:0007669"/>
    <property type="project" value="UniProtKB-UniRule"/>
</dbReference>
<protein>
    <recommendedName>
        <fullName evidence="6">Acetate kinase</fullName>
        <ecNumber evidence="6">2.7.2.1</ecNumber>
    </recommendedName>
    <alternativeName>
        <fullName evidence="6">Acetokinase</fullName>
    </alternativeName>
</protein>
<dbReference type="PANTHER" id="PTHR21060">
    <property type="entry name" value="ACETATE KINASE"/>
    <property type="match status" value="1"/>
</dbReference>
<feature type="binding site" evidence="6">
    <location>
        <position position="315"/>
    </location>
    <ligand>
        <name>Mg(2+)</name>
        <dbReference type="ChEBI" id="CHEBI:18420"/>
    </ligand>
</feature>
<dbReference type="SUPFAM" id="SSF53067">
    <property type="entry name" value="Actin-like ATPase domain"/>
    <property type="match status" value="2"/>
</dbReference>
<evidence type="ECO:0000256" key="7">
    <source>
        <dbReference type="RuleBase" id="RU003835"/>
    </source>
</evidence>
<evidence type="ECO:0000313" key="8">
    <source>
        <dbReference type="EMBL" id="QEL16737.1"/>
    </source>
</evidence>
<dbReference type="PRINTS" id="PR00471">
    <property type="entry name" value="ACETATEKNASE"/>
</dbReference>
<dbReference type="InterPro" id="IPR043129">
    <property type="entry name" value="ATPase_NBD"/>
</dbReference>
<evidence type="ECO:0000313" key="9">
    <source>
        <dbReference type="Proteomes" id="UP000324974"/>
    </source>
</evidence>
<keyword evidence="6" id="KW-0479">Metal-binding</keyword>
<dbReference type="GO" id="GO:0005737">
    <property type="term" value="C:cytoplasm"/>
    <property type="evidence" value="ECO:0007669"/>
    <property type="project" value="UniProtKB-SubCell"/>
</dbReference>
<dbReference type="GO" id="GO:0008776">
    <property type="term" value="F:acetate kinase activity"/>
    <property type="evidence" value="ECO:0007669"/>
    <property type="project" value="UniProtKB-UniRule"/>
</dbReference>
<sequence>MDQLPQVIPLKACWPIRAVRHQIVHGGAEFSRPTVIDDHVRTAIGDLAGLAPLHNPAALECVDAAARALPDVPQVAVFDTALYAALPPRAFLYPVPYRWYADWGVRRYGFHGVSHGYGLRQASEMCHRDPGKLRVVTCHLGSGSSATAFRDGRPVQTTMGFTPMDGLMMGTRPGALDPGIILHLLKTRRLAVEQLDEVLEHQSGMLGVSGRSADYRTVEAAATDGHRWSKVILEMFADRVRSAIGGLAVTLGGIDALVFTGGVGEHSANLRAAVCEGLECLGVRIDPGRNQPCHPDADISVSTAAVRVLVVAAREEAEFARRWPGA</sequence>
<feature type="site" description="Transition state stabilizer" evidence="6">
    <location>
        <position position="172"/>
    </location>
</feature>
<dbReference type="InterPro" id="IPR023865">
    <property type="entry name" value="Aliphatic_acid_kinase_CS"/>
</dbReference>
<dbReference type="Pfam" id="PF00871">
    <property type="entry name" value="Acetate_kinase"/>
    <property type="match status" value="1"/>
</dbReference>
<comment type="caution">
    <text evidence="6">Lacks conserved residue(s) required for the propagation of feature annotation.</text>
</comment>
<comment type="function">
    <text evidence="6">Catalyzes the formation of acetyl phosphate from acetate and ATP. Can also catalyze the reverse reaction.</text>
</comment>
<evidence type="ECO:0000256" key="1">
    <source>
        <dbReference type="ARBA" id="ARBA00008748"/>
    </source>
</evidence>
<feature type="binding site" evidence="6">
    <location>
        <begin position="214"/>
        <end position="216"/>
    </location>
    <ligand>
        <name>ATP</name>
        <dbReference type="ChEBI" id="CHEBI:30616"/>
    </ligand>
</feature>
<dbReference type="HAMAP" id="MF_00020">
    <property type="entry name" value="Acetate_kinase"/>
    <property type="match status" value="1"/>
</dbReference>
<dbReference type="GO" id="GO:0000287">
    <property type="term" value="F:magnesium ion binding"/>
    <property type="evidence" value="ECO:0007669"/>
    <property type="project" value="UniProtKB-UniRule"/>
</dbReference>
<dbReference type="Gene3D" id="3.30.420.40">
    <property type="match status" value="2"/>
</dbReference>
<dbReference type="KEGG" id="lrs:PX52LOC_03703"/>
<keyword evidence="5 6" id="KW-0067">ATP-binding</keyword>
<dbReference type="PROSITE" id="PS01076">
    <property type="entry name" value="ACETATE_KINASE_2"/>
    <property type="match status" value="1"/>
</dbReference>
<evidence type="ECO:0000256" key="5">
    <source>
        <dbReference type="ARBA" id="ARBA00022840"/>
    </source>
</evidence>
<evidence type="ECO:0000256" key="4">
    <source>
        <dbReference type="ARBA" id="ARBA00022777"/>
    </source>
</evidence>
<keyword evidence="6" id="KW-0460">Magnesium</keyword>
<dbReference type="EMBL" id="CP042425">
    <property type="protein sequence ID" value="QEL16737.1"/>
    <property type="molecule type" value="Genomic_DNA"/>
</dbReference>
<comment type="catalytic activity">
    <reaction evidence="6">
        <text>acetate + ATP = acetyl phosphate + ADP</text>
        <dbReference type="Rhea" id="RHEA:11352"/>
        <dbReference type="ChEBI" id="CHEBI:22191"/>
        <dbReference type="ChEBI" id="CHEBI:30089"/>
        <dbReference type="ChEBI" id="CHEBI:30616"/>
        <dbReference type="ChEBI" id="CHEBI:456216"/>
        <dbReference type="EC" id="2.7.2.1"/>
    </reaction>
</comment>
<feature type="binding site" evidence="6">
    <location>
        <begin position="139"/>
        <end position="143"/>
    </location>
    <ligand>
        <name>ATP</name>
        <dbReference type="ChEBI" id="CHEBI:30616"/>
    </ligand>
</feature>
<dbReference type="InterPro" id="IPR000890">
    <property type="entry name" value="Aliphatic_acid_kin_short-chain"/>
</dbReference>
<dbReference type="AlphaFoldDB" id="A0A5C1AER5"/>
<feature type="binding site" evidence="6">
    <location>
        <begin position="262"/>
        <end position="266"/>
    </location>
    <ligand>
        <name>ATP</name>
        <dbReference type="ChEBI" id="CHEBI:30616"/>
    </ligand>
</feature>
<comment type="pathway">
    <text evidence="6">Metabolic intermediate biosynthesis; acetyl-CoA biosynthesis; acetyl-CoA from acetate: step 1/2.</text>
</comment>
<proteinExistence type="inferred from homology"/>
<gene>
    <name evidence="6" type="primary">ackA</name>
    <name evidence="8" type="ORF">PX52LOC_03703</name>
</gene>
<reference evidence="9" key="1">
    <citation type="submission" date="2019-08" db="EMBL/GenBank/DDBJ databases">
        <title>Limnoglobus roseus gen. nov., sp. nov., a novel freshwater planctomycete with a giant genome from the family Gemmataceae.</title>
        <authorList>
            <person name="Kulichevskaya I.S."/>
            <person name="Naumoff D.G."/>
            <person name="Miroshnikov K."/>
            <person name="Ivanova A."/>
            <person name="Philippov D.A."/>
            <person name="Hakobyan A."/>
            <person name="Rijpstra I.C."/>
            <person name="Sinninghe Damste J.S."/>
            <person name="Liesack W."/>
            <person name="Dedysh S.N."/>
        </authorList>
    </citation>
    <scope>NUCLEOTIDE SEQUENCE [LARGE SCALE GENOMIC DNA]</scope>
    <source>
        <strain evidence="9">PX52</strain>
    </source>
</reference>
<keyword evidence="2 6" id="KW-0808">Transferase</keyword>
<feature type="site" description="Transition state stabilizer" evidence="6">
    <location>
        <position position="111"/>
    </location>
</feature>
<accession>A0A5C1AER5</accession>
<comment type="subcellular location">
    <subcellularLocation>
        <location evidence="6">Cytoplasm</location>
    </subcellularLocation>
</comment>
<dbReference type="PANTHER" id="PTHR21060:SF15">
    <property type="entry name" value="ACETATE KINASE-RELATED"/>
    <property type="match status" value="1"/>
</dbReference>
<evidence type="ECO:0000256" key="3">
    <source>
        <dbReference type="ARBA" id="ARBA00022741"/>
    </source>
</evidence>
<keyword evidence="4 6" id="KW-0418">Kinase</keyword>
<dbReference type="UniPathway" id="UPA00340">
    <property type="reaction ID" value="UER00458"/>
</dbReference>
<dbReference type="Proteomes" id="UP000324974">
    <property type="component" value="Chromosome"/>
</dbReference>
<dbReference type="InterPro" id="IPR004372">
    <property type="entry name" value="Ac/propionate_kinase"/>
</dbReference>
<dbReference type="GO" id="GO:0005524">
    <property type="term" value="F:ATP binding"/>
    <property type="evidence" value="ECO:0007669"/>
    <property type="project" value="UniProtKB-KW"/>
</dbReference>
<dbReference type="NCBIfam" id="TIGR00016">
    <property type="entry name" value="ackA"/>
    <property type="match status" value="1"/>
</dbReference>
<keyword evidence="6" id="KW-0963">Cytoplasm</keyword>
<name>A0A5C1AER5_9BACT</name>
<dbReference type="GO" id="GO:0006083">
    <property type="term" value="P:acetate metabolic process"/>
    <property type="evidence" value="ECO:0007669"/>
    <property type="project" value="TreeGrafter"/>
</dbReference>
<comment type="cofactor">
    <cofactor evidence="6">
        <name>Mg(2+)</name>
        <dbReference type="ChEBI" id="CHEBI:18420"/>
    </cofactor>
    <cofactor evidence="6">
        <name>Mn(2+)</name>
        <dbReference type="ChEBI" id="CHEBI:29035"/>
    </cofactor>
    <text evidence="6">Mg(2+). Can also accept Mn(2+).</text>
</comment>